<dbReference type="Gene3D" id="3.30.200.20">
    <property type="entry name" value="Phosphorylase Kinase, domain 1"/>
    <property type="match status" value="1"/>
</dbReference>
<dbReference type="GO" id="GO:0016301">
    <property type="term" value="F:kinase activity"/>
    <property type="evidence" value="ECO:0007669"/>
    <property type="project" value="UniProtKB-KW"/>
</dbReference>
<dbReference type="Proteomes" id="UP001604336">
    <property type="component" value="Unassembled WGS sequence"/>
</dbReference>
<evidence type="ECO:0000313" key="2">
    <source>
        <dbReference type="Proteomes" id="UP001604336"/>
    </source>
</evidence>
<comment type="caution">
    <text evidence="1">The sequence shown here is derived from an EMBL/GenBank/DDBJ whole genome shotgun (WGS) entry which is preliminary data.</text>
</comment>
<proteinExistence type="predicted"/>
<reference evidence="2" key="1">
    <citation type="submission" date="2024-07" db="EMBL/GenBank/DDBJ databases">
        <title>Two chromosome-level genome assemblies of Korean endemic species Abeliophyllum distichum and Forsythia ovata (Oleaceae).</title>
        <authorList>
            <person name="Jang H."/>
        </authorList>
    </citation>
    <scope>NUCLEOTIDE SEQUENCE [LARGE SCALE GENOMIC DNA]</scope>
</reference>
<protein>
    <submittedName>
        <fullName evidence="1">Inactive protein kinase</fullName>
    </submittedName>
</protein>
<gene>
    <name evidence="1" type="ORF">Adt_33784</name>
</gene>
<keyword evidence="1" id="KW-0418">Kinase</keyword>
<sequence>MSTNDQRVLIVQGAFWEICTVSIKQVLRGFMQVVKENYILSATINKKDIEEEIQEKIAAYSKNAEISEILKLAEMQQVEFEIAVEAGKLKEVAVEYAKRFEATHVILHRQLRKHQKYFMDNLTCGILRMKHDNSIETIREVKADEQGSLLNPETLEQEENAFENYICTLCKNIRLSIGQKKEFTYTKLQLATNGFASRNSLSDQGKKIYTGQLNGWHKIMIREHPSETIKDKEFKIEIHILGKVKHENVAMFLGSDKCVLCTYSGL</sequence>
<accession>A0ABD1QZ73</accession>
<dbReference type="AlphaFoldDB" id="A0ABD1QZ73"/>
<dbReference type="EMBL" id="JBFOLK010000010">
    <property type="protein sequence ID" value="KAL2480818.1"/>
    <property type="molecule type" value="Genomic_DNA"/>
</dbReference>
<name>A0ABD1QZ73_9LAMI</name>
<keyword evidence="1" id="KW-0808">Transferase</keyword>
<evidence type="ECO:0000313" key="1">
    <source>
        <dbReference type="EMBL" id="KAL2480818.1"/>
    </source>
</evidence>
<organism evidence="1 2">
    <name type="scientific">Abeliophyllum distichum</name>
    <dbReference type="NCBI Taxonomy" id="126358"/>
    <lineage>
        <taxon>Eukaryota</taxon>
        <taxon>Viridiplantae</taxon>
        <taxon>Streptophyta</taxon>
        <taxon>Embryophyta</taxon>
        <taxon>Tracheophyta</taxon>
        <taxon>Spermatophyta</taxon>
        <taxon>Magnoliopsida</taxon>
        <taxon>eudicotyledons</taxon>
        <taxon>Gunneridae</taxon>
        <taxon>Pentapetalae</taxon>
        <taxon>asterids</taxon>
        <taxon>lamiids</taxon>
        <taxon>Lamiales</taxon>
        <taxon>Oleaceae</taxon>
        <taxon>Forsythieae</taxon>
        <taxon>Abeliophyllum</taxon>
    </lineage>
</organism>
<keyword evidence="2" id="KW-1185">Reference proteome</keyword>